<name>A0A518HCW6_9BACT</name>
<evidence type="ECO:0000256" key="7">
    <source>
        <dbReference type="RuleBase" id="RU004466"/>
    </source>
</evidence>
<dbReference type="SFLD" id="SFLDG01017">
    <property type="entry name" value="Polyprenyl_Transferase_Like"/>
    <property type="match status" value="1"/>
</dbReference>
<proteinExistence type="inferred from homology"/>
<evidence type="ECO:0000313" key="9">
    <source>
        <dbReference type="EMBL" id="QDV38708.1"/>
    </source>
</evidence>
<evidence type="ECO:0000256" key="3">
    <source>
        <dbReference type="ARBA" id="ARBA00022679"/>
    </source>
</evidence>
<keyword evidence="6" id="KW-0414">Isoprene biosynthesis</keyword>
<dbReference type="GO" id="GO:0046872">
    <property type="term" value="F:metal ion binding"/>
    <property type="evidence" value="ECO:0007669"/>
    <property type="project" value="UniProtKB-KW"/>
</dbReference>
<keyword evidence="5" id="KW-0460">Magnesium</keyword>
<dbReference type="FunFam" id="1.10.600.10:FF:000001">
    <property type="entry name" value="Geranylgeranyl diphosphate synthase"/>
    <property type="match status" value="1"/>
</dbReference>
<dbReference type="KEGG" id="tpla:ElP_66630"/>
<evidence type="ECO:0000256" key="4">
    <source>
        <dbReference type="ARBA" id="ARBA00022723"/>
    </source>
</evidence>
<dbReference type="InterPro" id="IPR033749">
    <property type="entry name" value="Polyprenyl_synt_CS"/>
</dbReference>
<evidence type="ECO:0000256" key="8">
    <source>
        <dbReference type="SAM" id="MobiDB-lite"/>
    </source>
</evidence>
<sequence length="352" mass="37110">MDNRAAIANNKPWAAETADPTGDASARAEPDPADRRAGRPHLAPRPSAMSSPSTDVDLAAFLADARRRVDAALDRYVPGDDDPGADCPPRLAQAMRHSLLGGGKRLRPILALMAAEAVGAEPDVALPAACALEMVHTYSLIHDDLPAMDDDDLRRGRPTCHRAFDEATAILAGDALQALAFEVIARDLSPAEAAARCCLELAVASGPIGMVGGQMADLQAEHRTDATAPALEAIHRRKTGALLRAGLRMGAIAAGAAEAELDALDRYGRGVGLAFQIVDDLLDVQGDETKLGKRVGKDSGLGKWTYPGLLGVDGSRRRARQVAEDAVSALEPLGDRAARLRALALDLLERDR</sequence>
<dbReference type="InterPro" id="IPR053378">
    <property type="entry name" value="Prenyl_diphosphate_synthase"/>
</dbReference>
<comment type="cofactor">
    <cofactor evidence="1">
        <name>Mg(2+)</name>
        <dbReference type="ChEBI" id="CHEBI:18420"/>
    </cofactor>
</comment>
<dbReference type="NCBIfam" id="NF045485">
    <property type="entry name" value="FPPsyn"/>
    <property type="match status" value="1"/>
</dbReference>
<dbReference type="SUPFAM" id="SSF48576">
    <property type="entry name" value="Terpenoid synthases"/>
    <property type="match status" value="1"/>
</dbReference>
<feature type="compositionally biased region" description="Basic and acidic residues" evidence="8">
    <location>
        <begin position="26"/>
        <end position="37"/>
    </location>
</feature>
<comment type="similarity">
    <text evidence="2 7">Belongs to the FPP/GGPP synthase family.</text>
</comment>
<accession>A0A518HCW6</accession>
<dbReference type="SFLD" id="SFLDS00005">
    <property type="entry name" value="Isoprenoid_Synthase_Type_I"/>
    <property type="match status" value="1"/>
</dbReference>
<evidence type="ECO:0000313" key="10">
    <source>
        <dbReference type="Proteomes" id="UP000317835"/>
    </source>
</evidence>
<organism evidence="9 10">
    <name type="scientific">Tautonia plasticadhaerens</name>
    <dbReference type="NCBI Taxonomy" id="2527974"/>
    <lineage>
        <taxon>Bacteria</taxon>
        <taxon>Pseudomonadati</taxon>
        <taxon>Planctomycetota</taxon>
        <taxon>Planctomycetia</taxon>
        <taxon>Isosphaerales</taxon>
        <taxon>Isosphaeraceae</taxon>
        <taxon>Tautonia</taxon>
    </lineage>
</organism>
<evidence type="ECO:0000256" key="1">
    <source>
        <dbReference type="ARBA" id="ARBA00001946"/>
    </source>
</evidence>
<dbReference type="GO" id="GO:0004337">
    <property type="term" value="F:(2E,6E)-farnesyl diphosphate synthase activity"/>
    <property type="evidence" value="ECO:0007669"/>
    <property type="project" value="UniProtKB-EC"/>
</dbReference>
<dbReference type="GO" id="GO:0005737">
    <property type="term" value="C:cytoplasm"/>
    <property type="evidence" value="ECO:0007669"/>
    <property type="project" value="UniProtKB-ARBA"/>
</dbReference>
<dbReference type="GO" id="GO:0016114">
    <property type="term" value="P:terpenoid biosynthetic process"/>
    <property type="evidence" value="ECO:0007669"/>
    <property type="project" value="UniProtKB-ARBA"/>
</dbReference>
<dbReference type="EMBL" id="CP036426">
    <property type="protein sequence ID" value="QDV38708.1"/>
    <property type="molecule type" value="Genomic_DNA"/>
</dbReference>
<dbReference type="PANTHER" id="PTHR43281:SF1">
    <property type="entry name" value="FARNESYL DIPHOSPHATE SYNTHASE"/>
    <property type="match status" value="1"/>
</dbReference>
<dbReference type="Gene3D" id="1.10.600.10">
    <property type="entry name" value="Farnesyl Diphosphate Synthase"/>
    <property type="match status" value="1"/>
</dbReference>
<evidence type="ECO:0000256" key="5">
    <source>
        <dbReference type="ARBA" id="ARBA00022842"/>
    </source>
</evidence>
<gene>
    <name evidence="9" type="ORF">ElP_66630</name>
</gene>
<keyword evidence="4" id="KW-0479">Metal-binding</keyword>
<dbReference type="InterPro" id="IPR008949">
    <property type="entry name" value="Isoprenoid_synthase_dom_sf"/>
</dbReference>
<dbReference type="AlphaFoldDB" id="A0A518HCW6"/>
<dbReference type="PROSITE" id="PS00444">
    <property type="entry name" value="POLYPRENYL_SYNTHASE_2"/>
    <property type="match status" value="1"/>
</dbReference>
<keyword evidence="10" id="KW-1185">Reference proteome</keyword>
<feature type="region of interest" description="Disordered" evidence="8">
    <location>
        <begin position="1"/>
        <end position="54"/>
    </location>
</feature>
<dbReference type="Proteomes" id="UP000317835">
    <property type="component" value="Chromosome"/>
</dbReference>
<dbReference type="PROSITE" id="PS00723">
    <property type="entry name" value="POLYPRENYL_SYNTHASE_1"/>
    <property type="match status" value="1"/>
</dbReference>
<dbReference type="EC" id="2.5.1.10" evidence="9"/>
<dbReference type="CDD" id="cd00685">
    <property type="entry name" value="Trans_IPPS_HT"/>
    <property type="match status" value="1"/>
</dbReference>
<evidence type="ECO:0000256" key="2">
    <source>
        <dbReference type="ARBA" id="ARBA00006706"/>
    </source>
</evidence>
<dbReference type="InterPro" id="IPR000092">
    <property type="entry name" value="Polyprenyl_synt"/>
</dbReference>
<keyword evidence="3 7" id="KW-0808">Transferase</keyword>
<evidence type="ECO:0000256" key="6">
    <source>
        <dbReference type="ARBA" id="ARBA00023229"/>
    </source>
</evidence>
<dbReference type="PANTHER" id="PTHR43281">
    <property type="entry name" value="FARNESYL DIPHOSPHATE SYNTHASE"/>
    <property type="match status" value="1"/>
</dbReference>
<dbReference type="Pfam" id="PF00348">
    <property type="entry name" value="polyprenyl_synt"/>
    <property type="match status" value="1"/>
</dbReference>
<protein>
    <submittedName>
        <fullName evidence="9">Farnesyl diphosphate synthase</fullName>
        <ecNumber evidence="9">2.5.1.10</ecNumber>
    </submittedName>
</protein>
<reference evidence="9 10" key="1">
    <citation type="submission" date="2019-02" db="EMBL/GenBank/DDBJ databases">
        <title>Deep-cultivation of Planctomycetes and their phenomic and genomic characterization uncovers novel biology.</title>
        <authorList>
            <person name="Wiegand S."/>
            <person name="Jogler M."/>
            <person name="Boedeker C."/>
            <person name="Pinto D."/>
            <person name="Vollmers J."/>
            <person name="Rivas-Marin E."/>
            <person name="Kohn T."/>
            <person name="Peeters S.H."/>
            <person name="Heuer A."/>
            <person name="Rast P."/>
            <person name="Oberbeckmann S."/>
            <person name="Bunk B."/>
            <person name="Jeske O."/>
            <person name="Meyerdierks A."/>
            <person name="Storesund J.E."/>
            <person name="Kallscheuer N."/>
            <person name="Luecker S."/>
            <person name="Lage O.M."/>
            <person name="Pohl T."/>
            <person name="Merkel B.J."/>
            <person name="Hornburger P."/>
            <person name="Mueller R.-W."/>
            <person name="Bruemmer F."/>
            <person name="Labrenz M."/>
            <person name="Spormann A.M."/>
            <person name="Op den Camp H."/>
            <person name="Overmann J."/>
            <person name="Amann R."/>
            <person name="Jetten M.S.M."/>
            <person name="Mascher T."/>
            <person name="Medema M.H."/>
            <person name="Devos D.P."/>
            <person name="Kaster A.-K."/>
            <person name="Ovreas L."/>
            <person name="Rohde M."/>
            <person name="Galperin M.Y."/>
            <person name="Jogler C."/>
        </authorList>
    </citation>
    <scope>NUCLEOTIDE SEQUENCE [LARGE SCALE GENOMIC DNA]</scope>
    <source>
        <strain evidence="9 10">ElP</strain>
    </source>
</reference>